<dbReference type="KEGG" id="dhy:DESAM_20338"/>
<keyword evidence="8" id="KW-0677">Repeat</keyword>
<keyword evidence="15" id="KW-1185">Reference proteome</keyword>
<dbReference type="GO" id="GO:0006487">
    <property type="term" value="P:protein N-linked glycosylation"/>
    <property type="evidence" value="ECO:0007669"/>
    <property type="project" value="TreeGrafter"/>
</dbReference>
<evidence type="ECO:0000313" key="15">
    <source>
        <dbReference type="Proteomes" id="UP000010808"/>
    </source>
</evidence>
<dbReference type="GO" id="GO:0004360">
    <property type="term" value="F:glutamine-fructose-6-phosphate transaminase (isomerizing) activity"/>
    <property type="evidence" value="ECO:0007669"/>
    <property type="project" value="UniProtKB-UniRule"/>
</dbReference>
<keyword evidence="5 10" id="KW-0963">Cytoplasm</keyword>
<dbReference type="RefSeq" id="WP_015335237.1">
    <property type="nucleotide sequence ID" value="NC_020055.1"/>
</dbReference>
<evidence type="ECO:0000256" key="9">
    <source>
        <dbReference type="ARBA" id="ARBA00022962"/>
    </source>
</evidence>
<evidence type="ECO:0000256" key="6">
    <source>
        <dbReference type="ARBA" id="ARBA00022576"/>
    </source>
</evidence>
<dbReference type="AlphaFoldDB" id="L0R7B3"/>
<evidence type="ECO:0000313" key="14">
    <source>
        <dbReference type="EMBL" id="CCO22629.1"/>
    </source>
</evidence>
<feature type="active site" description="Nucleophile; for GATase activity" evidence="10">
    <location>
        <position position="2"/>
    </location>
</feature>
<dbReference type="CDD" id="cd00714">
    <property type="entry name" value="GFAT"/>
    <property type="match status" value="1"/>
</dbReference>
<dbReference type="CDD" id="cd05009">
    <property type="entry name" value="SIS_GlmS_GlmD_2"/>
    <property type="match status" value="1"/>
</dbReference>
<feature type="domain" description="SIS" evidence="13">
    <location>
        <begin position="459"/>
        <end position="597"/>
    </location>
</feature>
<comment type="subunit">
    <text evidence="10">Homodimer.</text>
</comment>
<keyword evidence="9" id="KW-0315">Glutamine amidotransferase</keyword>
<comment type="subcellular location">
    <subcellularLocation>
        <location evidence="2 10">Cytoplasm</location>
    </subcellularLocation>
</comment>
<dbReference type="GO" id="GO:0005975">
    <property type="term" value="P:carbohydrate metabolic process"/>
    <property type="evidence" value="ECO:0007669"/>
    <property type="project" value="UniProtKB-UniRule"/>
</dbReference>
<evidence type="ECO:0000256" key="8">
    <source>
        <dbReference type="ARBA" id="ARBA00022737"/>
    </source>
</evidence>
<dbReference type="SUPFAM" id="SSF56235">
    <property type="entry name" value="N-terminal nucleophile aminohydrolases (Ntn hydrolases)"/>
    <property type="match status" value="1"/>
</dbReference>
<proteinExistence type="inferred from homology"/>
<dbReference type="eggNOG" id="COG0449">
    <property type="taxonomic scope" value="Bacteria"/>
</dbReference>
<dbReference type="EMBL" id="FO203522">
    <property type="protein sequence ID" value="CCO22629.1"/>
    <property type="molecule type" value="Genomic_DNA"/>
</dbReference>
<dbReference type="PATRIC" id="fig|1121451.3.peg.606"/>
<protein>
    <recommendedName>
        <fullName evidence="4 10">Glutamine--fructose-6-phosphate aminotransferase [isomerizing]</fullName>
        <ecNumber evidence="3 10">2.6.1.16</ecNumber>
    </recommendedName>
    <alternativeName>
        <fullName evidence="10">D-fructose-6-phosphate amidotransferase</fullName>
    </alternativeName>
    <alternativeName>
        <fullName evidence="10">GFAT</fullName>
    </alternativeName>
    <alternativeName>
        <fullName evidence="10">Glucosamine-6-phosphate synthase</fullName>
    </alternativeName>
    <alternativeName>
        <fullName evidence="10">Hexosephosphate aminotransferase</fullName>
    </alternativeName>
    <alternativeName>
        <fullName evidence="10">L-glutamine--D-fructose-6-phosphate amidotransferase</fullName>
    </alternativeName>
</protein>
<dbReference type="OrthoDB" id="9761808at2"/>
<evidence type="ECO:0000256" key="11">
    <source>
        <dbReference type="SAM" id="Coils"/>
    </source>
</evidence>
<dbReference type="FunFam" id="3.40.50.10490:FF:000001">
    <property type="entry name" value="Glutamine--fructose-6-phosphate aminotransferase [isomerizing]"/>
    <property type="match status" value="1"/>
</dbReference>
<evidence type="ECO:0000259" key="12">
    <source>
        <dbReference type="PROSITE" id="PS51278"/>
    </source>
</evidence>
<evidence type="ECO:0000256" key="10">
    <source>
        <dbReference type="HAMAP-Rule" id="MF_00164"/>
    </source>
</evidence>
<keyword evidence="7 10" id="KW-0808">Transferase</keyword>
<feature type="active site" description="For Fru-6P isomerization activity" evidence="10">
    <location>
        <position position="602"/>
    </location>
</feature>
<dbReference type="InterPro" id="IPR047084">
    <property type="entry name" value="GFAT_N"/>
</dbReference>
<dbReference type="GO" id="GO:0006002">
    <property type="term" value="P:fructose 6-phosphate metabolic process"/>
    <property type="evidence" value="ECO:0007669"/>
    <property type="project" value="TreeGrafter"/>
</dbReference>
<dbReference type="Gene3D" id="3.60.20.10">
    <property type="entry name" value="Glutamine Phosphoribosylpyrophosphate, subunit 1, domain 1"/>
    <property type="match status" value="1"/>
</dbReference>
<evidence type="ECO:0000256" key="1">
    <source>
        <dbReference type="ARBA" id="ARBA00001031"/>
    </source>
</evidence>
<accession>L0R7B3</accession>
<evidence type="ECO:0000256" key="5">
    <source>
        <dbReference type="ARBA" id="ARBA00022490"/>
    </source>
</evidence>
<dbReference type="InterPro" id="IPR001347">
    <property type="entry name" value="SIS_dom"/>
</dbReference>
<dbReference type="Gene3D" id="3.40.50.10490">
    <property type="entry name" value="Glucose-6-phosphate isomerase like protein, domain 1"/>
    <property type="match status" value="2"/>
</dbReference>
<feature type="domain" description="Glutamine amidotransferase type-2" evidence="12">
    <location>
        <begin position="2"/>
        <end position="220"/>
    </location>
</feature>
<evidence type="ECO:0000256" key="2">
    <source>
        <dbReference type="ARBA" id="ARBA00004496"/>
    </source>
</evidence>
<evidence type="ECO:0000259" key="13">
    <source>
        <dbReference type="PROSITE" id="PS51464"/>
    </source>
</evidence>
<dbReference type="InterPro" id="IPR046348">
    <property type="entry name" value="SIS_dom_sf"/>
</dbReference>
<dbReference type="PROSITE" id="PS51278">
    <property type="entry name" value="GATASE_TYPE_2"/>
    <property type="match status" value="1"/>
</dbReference>
<dbReference type="PANTHER" id="PTHR10937:SF0">
    <property type="entry name" value="GLUTAMINE--FRUCTOSE-6-PHOSPHATE TRANSAMINASE (ISOMERIZING)"/>
    <property type="match status" value="1"/>
</dbReference>
<dbReference type="EC" id="2.6.1.16" evidence="3 10"/>
<dbReference type="Pfam" id="PF01380">
    <property type="entry name" value="SIS"/>
    <property type="match status" value="2"/>
</dbReference>
<dbReference type="Pfam" id="PF13522">
    <property type="entry name" value="GATase_6"/>
    <property type="match status" value="1"/>
</dbReference>
<dbReference type="InterPro" id="IPR035490">
    <property type="entry name" value="GlmS/FrlB_SIS"/>
</dbReference>
<feature type="coiled-coil region" evidence="11">
    <location>
        <begin position="37"/>
        <end position="64"/>
    </location>
</feature>
<dbReference type="NCBIfam" id="NF001484">
    <property type="entry name" value="PRK00331.1"/>
    <property type="match status" value="1"/>
</dbReference>
<dbReference type="SUPFAM" id="SSF53697">
    <property type="entry name" value="SIS domain"/>
    <property type="match status" value="1"/>
</dbReference>
<dbReference type="NCBIfam" id="TIGR01135">
    <property type="entry name" value="glmS"/>
    <property type="match status" value="1"/>
</dbReference>
<sequence length="607" mass="66820">MCGIIGYAGHRPAVPLIVEGLRRLEYRGYDSAGVATIQNKEVELVRAEGKLAALDEKLAQVNVTNSTFGVGHTRWATHGIPVERNAHPHLDFKKNIAMIHNGIIENYQEIKTELIAKGYEFRSDTDSEVLVNLIAEGRKHSETMLDAISWALKQVDGAYAIALVSVDEPGTVYAARVASPMVMGVGVGENFVASDIPAFLPYTREVVFIEDGELVKITSSSWEVFRRDTLEPVEKEVRTINWDVQAAQKGGHKHFMIKEIFEQPKVISDCLAGRIDLEKGEVVLSEIADLEPPERLHIIACGTSYHAGLWGKYLIEKWAEIPVEVEIASEFRYRDPLLSKGGVALAISQSGETADTLAGIKLVKQKGLPIIGLCNVVGSSVARESSHVVYTQAGPEISVASTKAMCSQLTALLLLALYWGKKKGVIDVATYSRAVMDLRNIPSILEAELPAMRDKAQELSREFSEAYSFFFLGRGMYFPLALEGALKLKEISYIHAEGYASGEMKHGPIALIDPKFPTFAMALNDELFSKVKSNLVEVQARGGEIIALTNPGVDLEVEHRWNLPEVWGPLNTFIALPALQLFAYETADYLGKDVDQPRNLAKSVTVE</sequence>
<name>L0R7B3_9BACT</name>
<dbReference type="InterPro" id="IPR029055">
    <property type="entry name" value="Ntn_hydrolases_N"/>
</dbReference>
<dbReference type="STRING" id="1121451.DESAM_20338"/>
<dbReference type="InterPro" id="IPR005855">
    <property type="entry name" value="GFAT"/>
</dbReference>
<comment type="function">
    <text evidence="10">Catalyzes the first step in hexosamine metabolism, converting fructose-6P into glucosamine-6P using glutamine as a nitrogen source.</text>
</comment>
<dbReference type="HOGENOM" id="CLU_012520_5_2_7"/>
<feature type="domain" description="SIS" evidence="13">
    <location>
        <begin position="283"/>
        <end position="425"/>
    </location>
</feature>
<dbReference type="PANTHER" id="PTHR10937">
    <property type="entry name" value="GLUCOSAMINE--FRUCTOSE-6-PHOSPHATE AMINOTRANSFERASE, ISOMERIZING"/>
    <property type="match status" value="1"/>
</dbReference>
<evidence type="ECO:0000256" key="3">
    <source>
        <dbReference type="ARBA" id="ARBA00012916"/>
    </source>
</evidence>
<dbReference type="GO" id="GO:0097367">
    <property type="term" value="F:carbohydrate derivative binding"/>
    <property type="evidence" value="ECO:0007669"/>
    <property type="project" value="InterPro"/>
</dbReference>
<evidence type="ECO:0000256" key="7">
    <source>
        <dbReference type="ARBA" id="ARBA00022679"/>
    </source>
</evidence>
<keyword evidence="6 10" id="KW-0032">Aminotransferase</keyword>
<gene>
    <name evidence="10 14" type="primary">glmS</name>
    <name evidence="14" type="ORF">DESAM_20338</name>
</gene>
<dbReference type="GO" id="GO:0005829">
    <property type="term" value="C:cytosol"/>
    <property type="evidence" value="ECO:0007669"/>
    <property type="project" value="TreeGrafter"/>
</dbReference>
<feature type="initiator methionine" description="Removed" evidence="10">
    <location>
        <position position="1"/>
    </location>
</feature>
<dbReference type="HAMAP" id="MF_00164">
    <property type="entry name" value="GlmS"/>
    <property type="match status" value="1"/>
</dbReference>
<dbReference type="FunFam" id="3.60.20.10:FF:000006">
    <property type="entry name" value="Glutamine--fructose-6-phosphate aminotransferase [isomerizing]"/>
    <property type="match status" value="1"/>
</dbReference>
<keyword evidence="11" id="KW-0175">Coiled coil</keyword>
<reference evidence="14 15" key="1">
    <citation type="submission" date="2012-10" db="EMBL/GenBank/DDBJ databases">
        <authorList>
            <person name="Genoscope - CEA"/>
        </authorList>
    </citation>
    <scope>NUCLEOTIDE SEQUENCE [LARGE SCALE GENOMIC DNA]</scope>
    <source>
        <strain evidence="15">AM13 / DSM 14728</strain>
    </source>
</reference>
<dbReference type="PROSITE" id="PS51464">
    <property type="entry name" value="SIS"/>
    <property type="match status" value="2"/>
</dbReference>
<organism evidence="14 15">
    <name type="scientific">Maridesulfovibrio hydrothermalis AM13 = DSM 14728</name>
    <dbReference type="NCBI Taxonomy" id="1121451"/>
    <lineage>
        <taxon>Bacteria</taxon>
        <taxon>Pseudomonadati</taxon>
        <taxon>Thermodesulfobacteriota</taxon>
        <taxon>Desulfovibrionia</taxon>
        <taxon>Desulfovibrionales</taxon>
        <taxon>Desulfovibrionaceae</taxon>
        <taxon>Maridesulfovibrio</taxon>
    </lineage>
</organism>
<dbReference type="InterPro" id="IPR017932">
    <property type="entry name" value="GATase_2_dom"/>
</dbReference>
<dbReference type="Proteomes" id="UP000010808">
    <property type="component" value="Chromosome"/>
</dbReference>
<dbReference type="GO" id="GO:0006047">
    <property type="term" value="P:UDP-N-acetylglucosamine metabolic process"/>
    <property type="evidence" value="ECO:0007669"/>
    <property type="project" value="TreeGrafter"/>
</dbReference>
<dbReference type="CDD" id="cd05008">
    <property type="entry name" value="SIS_GlmS_GlmD_1"/>
    <property type="match status" value="1"/>
</dbReference>
<dbReference type="InterPro" id="IPR035466">
    <property type="entry name" value="GlmS/AgaS_SIS"/>
</dbReference>
<evidence type="ECO:0000256" key="4">
    <source>
        <dbReference type="ARBA" id="ARBA00016090"/>
    </source>
</evidence>
<comment type="catalytic activity">
    <reaction evidence="1 10">
        <text>D-fructose 6-phosphate + L-glutamine = D-glucosamine 6-phosphate + L-glutamate</text>
        <dbReference type="Rhea" id="RHEA:13237"/>
        <dbReference type="ChEBI" id="CHEBI:29985"/>
        <dbReference type="ChEBI" id="CHEBI:58359"/>
        <dbReference type="ChEBI" id="CHEBI:58725"/>
        <dbReference type="ChEBI" id="CHEBI:61527"/>
        <dbReference type="EC" id="2.6.1.16"/>
    </reaction>
</comment>